<feature type="transmembrane region" description="Helical" evidence="1">
    <location>
        <begin position="12"/>
        <end position="33"/>
    </location>
</feature>
<feature type="transmembrane region" description="Helical" evidence="1">
    <location>
        <begin position="85"/>
        <end position="103"/>
    </location>
</feature>
<reference evidence="2" key="1">
    <citation type="submission" date="2022-01" db="EMBL/GenBank/DDBJ databases">
        <authorList>
            <person name="Jo J.-H."/>
            <person name="Im W.-T."/>
        </authorList>
    </citation>
    <scope>NUCLEOTIDE SEQUENCE</scope>
    <source>
        <strain evidence="2">G124</strain>
    </source>
</reference>
<name>A0A9X1QJY0_9SPHN</name>
<feature type="transmembrane region" description="Helical" evidence="1">
    <location>
        <begin position="193"/>
        <end position="209"/>
    </location>
</feature>
<dbReference type="Proteomes" id="UP001139410">
    <property type="component" value="Unassembled WGS sequence"/>
</dbReference>
<evidence type="ECO:0000256" key="1">
    <source>
        <dbReference type="SAM" id="Phobius"/>
    </source>
</evidence>
<dbReference type="AlphaFoldDB" id="A0A9X1QJY0"/>
<organism evidence="2 3">
    <name type="scientific">Sphingomonas cremea</name>
    <dbReference type="NCBI Taxonomy" id="2904799"/>
    <lineage>
        <taxon>Bacteria</taxon>
        <taxon>Pseudomonadati</taxon>
        <taxon>Pseudomonadota</taxon>
        <taxon>Alphaproteobacteria</taxon>
        <taxon>Sphingomonadales</taxon>
        <taxon>Sphingomonadaceae</taxon>
        <taxon>Sphingomonas</taxon>
    </lineage>
</organism>
<keyword evidence="1" id="KW-1133">Transmembrane helix</keyword>
<keyword evidence="1" id="KW-0472">Membrane</keyword>
<dbReference type="EMBL" id="JAKFGM010000001">
    <property type="protein sequence ID" value="MCF2514475.1"/>
    <property type="molecule type" value="Genomic_DNA"/>
</dbReference>
<accession>A0A9X1QJY0</accession>
<feature type="transmembrane region" description="Helical" evidence="1">
    <location>
        <begin position="221"/>
        <end position="239"/>
    </location>
</feature>
<proteinExistence type="predicted"/>
<feature type="transmembrane region" description="Helical" evidence="1">
    <location>
        <begin position="123"/>
        <end position="141"/>
    </location>
</feature>
<gene>
    <name evidence="2" type="ORF">LVY65_05265</name>
</gene>
<evidence type="ECO:0000313" key="3">
    <source>
        <dbReference type="Proteomes" id="UP001139410"/>
    </source>
</evidence>
<dbReference type="RefSeq" id="WP_235066937.1">
    <property type="nucleotide sequence ID" value="NZ_JAKFGM010000001.1"/>
</dbReference>
<feature type="transmembrane region" description="Helical" evidence="1">
    <location>
        <begin position="53"/>
        <end position="73"/>
    </location>
</feature>
<keyword evidence="1" id="KW-0812">Transmembrane</keyword>
<evidence type="ECO:0000313" key="2">
    <source>
        <dbReference type="EMBL" id="MCF2514475.1"/>
    </source>
</evidence>
<evidence type="ECO:0008006" key="4">
    <source>
        <dbReference type="Google" id="ProtNLM"/>
    </source>
</evidence>
<sequence length="255" mass="27941">MATIEAPRRRPMVGKFYVTMAAIFVAIAFGGFFETYWLQIAQGTFTGSPMMHLHGLLFSLWTVFFLSQALLVANGKIKKHRAWGLLGISLATAMLFTGLAVTIEGLQARLDLGYGDGARAFTIVPVTAVLLFAGFVAAAVVNLKRPEWHKRQMLLATTALLQAAVARFFFLAATGGGPGLRPGLAPPLPIERTMVPVSLVVLLIVAAMVHDWRSQGRVHPAYWWGFGVTIAVQVLRLVVGYSDAWYRFTDFLLAF</sequence>
<comment type="caution">
    <text evidence="2">The sequence shown here is derived from an EMBL/GenBank/DDBJ whole genome shotgun (WGS) entry which is preliminary data.</text>
</comment>
<feature type="transmembrane region" description="Helical" evidence="1">
    <location>
        <begin position="153"/>
        <end position="173"/>
    </location>
</feature>
<keyword evidence="3" id="KW-1185">Reference proteome</keyword>
<protein>
    <recommendedName>
        <fullName evidence="4">DUF2306 domain-containing protein</fullName>
    </recommendedName>
</protein>